<dbReference type="InterPro" id="IPR027385">
    <property type="entry name" value="Beta-barrel_OMP"/>
</dbReference>
<reference evidence="4 5" key="1">
    <citation type="submission" date="2020-04" db="EMBL/GenBank/DDBJ databases">
        <title>Flammeovirga sp. SR4, a novel species isolated from seawater.</title>
        <authorList>
            <person name="Wang X."/>
        </authorList>
    </citation>
    <scope>NUCLEOTIDE SEQUENCE [LARGE SCALE GENOMIC DNA]</scope>
    <source>
        <strain evidence="4 5">ATCC 23126</strain>
    </source>
</reference>
<dbReference type="Proteomes" id="UP000576082">
    <property type="component" value="Unassembled WGS sequence"/>
</dbReference>
<proteinExistence type="predicted"/>
<feature type="chain" id="PRO_5030950237" evidence="2">
    <location>
        <begin position="20"/>
        <end position="195"/>
    </location>
</feature>
<evidence type="ECO:0000313" key="4">
    <source>
        <dbReference type="EMBL" id="NME67873.1"/>
    </source>
</evidence>
<feature type="signal peptide" evidence="2">
    <location>
        <begin position="1"/>
        <end position="19"/>
    </location>
</feature>
<evidence type="ECO:0000313" key="5">
    <source>
        <dbReference type="Proteomes" id="UP000576082"/>
    </source>
</evidence>
<dbReference type="Gene3D" id="2.40.160.20">
    <property type="match status" value="1"/>
</dbReference>
<comment type="caution">
    <text evidence="4">The sequence shown here is derived from an EMBL/GenBank/DDBJ whole genome shotgun (WGS) entry which is preliminary data.</text>
</comment>
<evidence type="ECO:0000256" key="2">
    <source>
        <dbReference type="SAM" id="SignalP"/>
    </source>
</evidence>
<dbReference type="SUPFAM" id="SSF56925">
    <property type="entry name" value="OMPA-like"/>
    <property type="match status" value="1"/>
</dbReference>
<evidence type="ECO:0000256" key="1">
    <source>
        <dbReference type="ARBA" id="ARBA00022729"/>
    </source>
</evidence>
<protein>
    <submittedName>
        <fullName evidence="4">Porin family protein</fullName>
    </submittedName>
</protein>
<accession>A0A7X9P2B3</accession>
<dbReference type="AlphaFoldDB" id="A0A7X9P2B3"/>
<organism evidence="4 5">
    <name type="scientific">Flammeovirga aprica JL-4</name>
    <dbReference type="NCBI Taxonomy" id="694437"/>
    <lineage>
        <taxon>Bacteria</taxon>
        <taxon>Pseudomonadati</taxon>
        <taxon>Bacteroidota</taxon>
        <taxon>Cytophagia</taxon>
        <taxon>Cytophagales</taxon>
        <taxon>Flammeovirgaceae</taxon>
        <taxon>Flammeovirga</taxon>
    </lineage>
</organism>
<name>A0A7X9P2B3_9BACT</name>
<gene>
    <name evidence="4" type="ORF">HHU12_07855</name>
</gene>
<dbReference type="EMBL" id="JABANE010000016">
    <property type="protein sequence ID" value="NME67873.1"/>
    <property type="molecule type" value="Genomic_DNA"/>
</dbReference>
<feature type="domain" description="Outer membrane protein beta-barrel" evidence="3">
    <location>
        <begin position="8"/>
        <end position="194"/>
    </location>
</feature>
<keyword evidence="1 2" id="KW-0732">Signal</keyword>
<dbReference type="InterPro" id="IPR011250">
    <property type="entry name" value="OMP/PagP_B-barrel"/>
</dbReference>
<evidence type="ECO:0000259" key="3">
    <source>
        <dbReference type="Pfam" id="PF13505"/>
    </source>
</evidence>
<keyword evidence="5" id="KW-1185">Reference proteome</keyword>
<dbReference type="RefSeq" id="WP_169656197.1">
    <property type="nucleotide sequence ID" value="NZ_JABANE010000016.1"/>
</dbReference>
<dbReference type="Pfam" id="PF13505">
    <property type="entry name" value="OMP_b-brl"/>
    <property type="match status" value="1"/>
</dbReference>
<sequence length="195" mass="22060">MKKYIATLLLVFTGFFASAQQSDFIISYQMSLPLGSTSDYISSFSGRGIGLEWRKHLLTTPVSFGFSVNWNVLYQKVEERYNNPSEGVVADGKQYRYMNTVPILLHADYYFNKDGIVNPFVGVGLGTYYINQRTSFGQWAFIEKNWHFGVAPEVGVIADVSPSFNMLFTVRYNHAFKAGNATDHSYLGFNVGFVF</sequence>